<evidence type="ECO:0000313" key="3">
    <source>
        <dbReference type="EMBL" id="CAH1398570.1"/>
    </source>
</evidence>
<feature type="chain" id="PRO_5040238696" description="Neuropeptide" evidence="2">
    <location>
        <begin position="19"/>
        <end position="87"/>
    </location>
</feature>
<keyword evidence="2" id="KW-0732">Signal</keyword>
<evidence type="ECO:0008006" key="5">
    <source>
        <dbReference type="Google" id="ProtNLM"/>
    </source>
</evidence>
<keyword evidence="4" id="KW-1185">Reference proteome</keyword>
<dbReference type="EMBL" id="OV725080">
    <property type="protein sequence ID" value="CAH1398570.1"/>
    <property type="molecule type" value="Genomic_DNA"/>
</dbReference>
<accession>A0A9P0HAV5</accession>
<name>A0A9P0HAV5_NEZVI</name>
<evidence type="ECO:0000256" key="1">
    <source>
        <dbReference type="SAM" id="MobiDB-lite"/>
    </source>
</evidence>
<feature type="signal peptide" evidence="2">
    <location>
        <begin position="1"/>
        <end position="18"/>
    </location>
</feature>
<dbReference type="Proteomes" id="UP001152798">
    <property type="component" value="Chromosome 4"/>
</dbReference>
<feature type="compositionally biased region" description="Basic and acidic residues" evidence="1">
    <location>
        <begin position="35"/>
        <end position="45"/>
    </location>
</feature>
<evidence type="ECO:0000256" key="2">
    <source>
        <dbReference type="SAM" id="SignalP"/>
    </source>
</evidence>
<evidence type="ECO:0000313" key="4">
    <source>
        <dbReference type="Proteomes" id="UP001152798"/>
    </source>
</evidence>
<feature type="region of interest" description="Disordered" evidence="1">
    <location>
        <begin position="32"/>
        <end position="54"/>
    </location>
</feature>
<dbReference type="AlphaFoldDB" id="A0A9P0HAV5"/>
<sequence length="87" mass="9903">MKRWLGVLFGGCGNLLLSYDCGVVSRTPSWTEQTLTERPHPEDTVRPNTSSLRHSRNLQLSSSVADLFNISCRYLPRRAKYSDYSIP</sequence>
<gene>
    <name evidence="3" type="ORF">NEZAVI_LOCUS8192</name>
</gene>
<proteinExistence type="predicted"/>
<organism evidence="3 4">
    <name type="scientific">Nezara viridula</name>
    <name type="common">Southern green stink bug</name>
    <name type="synonym">Cimex viridulus</name>
    <dbReference type="NCBI Taxonomy" id="85310"/>
    <lineage>
        <taxon>Eukaryota</taxon>
        <taxon>Metazoa</taxon>
        <taxon>Ecdysozoa</taxon>
        <taxon>Arthropoda</taxon>
        <taxon>Hexapoda</taxon>
        <taxon>Insecta</taxon>
        <taxon>Pterygota</taxon>
        <taxon>Neoptera</taxon>
        <taxon>Paraneoptera</taxon>
        <taxon>Hemiptera</taxon>
        <taxon>Heteroptera</taxon>
        <taxon>Panheteroptera</taxon>
        <taxon>Pentatomomorpha</taxon>
        <taxon>Pentatomoidea</taxon>
        <taxon>Pentatomidae</taxon>
        <taxon>Pentatominae</taxon>
        <taxon>Nezara</taxon>
    </lineage>
</organism>
<reference evidence="3" key="1">
    <citation type="submission" date="2022-01" db="EMBL/GenBank/DDBJ databases">
        <authorList>
            <person name="King R."/>
        </authorList>
    </citation>
    <scope>NUCLEOTIDE SEQUENCE</scope>
</reference>
<protein>
    <recommendedName>
        <fullName evidence="5">Neuropeptide</fullName>
    </recommendedName>
</protein>